<reference evidence="10" key="1">
    <citation type="journal article" date="2021" name="PeerJ">
        <title>Extensive microbial diversity within the chicken gut microbiome revealed by metagenomics and culture.</title>
        <authorList>
            <person name="Gilroy R."/>
            <person name="Ravi A."/>
            <person name="Getino M."/>
            <person name="Pursley I."/>
            <person name="Horton D.L."/>
            <person name="Alikhan N.F."/>
            <person name="Baker D."/>
            <person name="Gharbi K."/>
            <person name="Hall N."/>
            <person name="Watson M."/>
            <person name="Adriaenssens E.M."/>
            <person name="Foster-Nyarko E."/>
            <person name="Jarju S."/>
            <person name="Secka A."/>
            <person name="Antonio M."/>
            <person name="Oren A."/>
            <person name="Chaudhuri R.R."/>
            <person name="La Ragione R."/>
            <person name="Hildebrand F."/>
            <person name="Pallen M.J."/>
        </authorList>
    </citation>
    <scope>NUCLEOTIDE SEQUENCE</scope>
    <source>
        <strain evidence="10">CHK178-16964</strain>
    </source>
</reference>
<evidence type="ECO:0000256" key="6">
    <source>
        <dbReference type="ARBA" id="ARBA00023102"/>
    </source>
</evidence>
<accession>A0A9D2KNP7</accession>
<evidence type="ECO:0000259" key="9">
    <source>
        <dbReference type="Pfam" id="PF02811"/>
    </source>
</evidence>
<dbReference type="InterPro" id="IPR010140">
    <property type="entry name" value="Histidinol_P_phosphatase_HisJ"/>
</dbReference>
<keyword evidence="5 8" id="KW-0378">Hydrolase</keyword>
<sequence length="271" mass="31185">MRGDYHSHSVFDDGKSTLLEMAEAAEKLGLDYFGFSGHSYQAFDDSFSIKKEDRERYRSEARAVQEKFRKEGRKTRIFVGLEQDIFGEPEPDMEYVIGSVHYILHDGEYCCVDESLEISRRMIREHFEGDPYKMTAAYYDLVAQVPERTNCQIVGHFDLVTKFNETGRLFDAEDPRYLKRAAEVMESLVKKDLVFEINTGAISRGYTTMPYPGASLLKLLHDMGGRIMINSDSHHKDTICYRFDLARECALRAGFASAFLLTDRGWEEEAL</sequence>
<evidence type="ECO:0000256" key="4">
    <source>
        <dbReference type="ARBA" id="ARBA00022605"/>
    </source>
</evidence>
<evidence type="ECO:0000313" key="10">
    <source>
        <dbReference type="EMBL" id="HJA70181.1"/>
    </source>
</evidence>
<dbReference type="Pfam" id="PF02811">
    <property type="entry name" value="PHP"/>
    <property type="match status" value="1"/>
</dbReference>
<protein>
    <recommendedName>
        <fullName evidence="3 8">Histidinol-phosphatase</fullName>
        <shortName evidence="8">HolPase</shortName>
        <ecNumber evidence="3 8">3.1.3.15</ecNumber>
    </recommendedName>
</protein>
<keyword evidence="4 8" id="KW-0028">Amino-acid biosynthesis</keyword>
<dbReference type="InterPro" id="IPR016195">
    <property type="entry name" value="Pol/histidinol_Pase-like"/>
</dbReference>
<comment type="pathway">
    <text evidence="1 8">Amino-acid biosynthesis; L-histidine biosynthesis; L-histidine from 5-phospho-alpha-D-ribose 1-diphosphate: step 8/9.</text>
</comment>
<evidence type="ECO:0000256" key="8">
    <source>
        <dbReference type="RuleBase" id="RU366003"/>
    </source>
</evidence>
<dbReference type="NCBIfam" id="TIGR01856">
    <property type="entry name" value="hisJ_fam"/>
    <property type="match status" value="1"/>
</dbReference>
<comment type="similarity">
    <text evidence="2 8">Belongs to the PHP hydrolase family. HisK subfamily.</text>
</comment>
<reference evidence="10" key="2">
    <citation type="submission" date="2021-04" db="EMBL/GenBank/DDBJ databases">
        <authorList>
            <person name="Gilroy R."/>
        </authorList>
    </citation>
    <scope>NUCLEOTIDE SEQUENCE</scope>
    <source>
        <strain evidence="10">CHK178-16964</strain>
    </source>
</reference>
<evidence type="ECO:0000256" key="5">
    <source>
        <dbReference type="ARBA" id="ARBA00022801"/>
    </source>
</evidence>
<dbReference type="InterPro" id="IPR004013">
    <property type="entry name" value="PHP_dom"/>
</dbReference>
<comment type="catalytic activity">
    <reaction evidence="7 8">
        <text>L-histidinol phosphate + H2O = L-histidinol + phosphate</text>
        <dbReference type="Rhea" id="RHEA:14465"/>
        <dbReference type="ChEBI" id="CHEBI:15377"/>
        <dbReference type="ChEBI" id="CHEBI:43474"/>
        <dbReference type="ChEBI" id="CHEBI:57699"/>
        <dbReference type="ChEBI" id="CHEBI:57980"/>
        <dbReference type="EC" id="3.1.3.15"/>
    </reaction>
</comment>
<dbReference type="AlphaFoldDB" id="A0A9D2KNP7"/>
<dbReference type="GO" id="GO:0004401">
    <property type="term" value="F:histidinol-phosphatase activity"/>
    <property type="evidence" value="ECO:0007669"/>
    <property type="project" value="UniProtKB-UniRule"/>
</dbReference>
<dbReference type="SUPFAM" id="SSF89550">
    <property type="entry name" value="PHP domain-like"/>
    <property type="match status" value="1"/>
</dbReference>
<dbReference type="PANTHER" id="PTHR21039:SF0">
    <property type="entry name" value="HISTIDINOL-PHOSPHATASE"/>
    <property type="match status" value="1"/>
</dbReference>
<dbReference type="Gene3D" id="3.20.20.140">
    <property type="entry name" value="Metal-dependent hydrolases"/>
    <property type="match status" value="1"/>
</dbReference>
<name>A0A9D2KNP7_9FIRM</name>
<proteinExistence type="inferred from homology"/>
<dbReference type="CDD" id="cd12110">
    <property type="entry name" value="PHP_HisPPase_Hisj_like"/>
    <property type="match status" value="1"/>
</dbReference>
<dbReference type="EMBL" id="DWZA01000011">
    <property type="protein sequence ID" value="HJA70181.1"/>
    <property type="molecule type" value="Genomic_DNA"/>
</dbReference>
<organism evidence="10 11">
    <name type="scientific">Candidatus Lachnoclostridium stercoravium</name>
    <dbReference type="NCBI Taxonomy" id="2838633"/>
    <lineage>
        <taxon>Bacteria</taxon>
        <taxon>Bacillati</taxon>
        <taxon>Bacillota</taxon>
        <taxon>Clostridia</taxon>
        <taxon>Lachnospirales</taxon>
        <taxon>Lachnospiraceae</taxon>
    </lineage>
</organism>
<evidence type="ECO:0000256" key="2">
    <source>
        <dbReference type="ARBA" id="ARBA00009152"/>
    </source>
</evidence>
<dbReference type="GO" id="GO:0005737">
    <property type="term" value="C:cytoplasm"/>
    <property type="evidence" value="ECO:0007669"/>
    <property type="project" value="TreeGrafter"/>
</dbReference>
<dbReference type="PANTHER" id="PTHR21039">
    <property type="entry name" value="HISTIDINOL PHOSPHATASE-RELATED"/>
    <property type="match status" value="1"/>
</dbReference>
<evidence type="ECO:0000313" key="11">
    <source>
        <dbReference type="Proteomes" id="UP000823900"/>
    </source>
</evidence>
<evidence type="ECO:0000256" key="1">
    <source>
        <dbReference type="ARBA" id="ARBA00004970"/>
    </source>
</evidence>
<dbReference type="Proteomes" id="UP000823900">
    <property type="component" value="Unassembled WGS sequence"/>
</dbReference>
<evidence type="ECO:0000256" key="3">
    <source>
        <dbReference type="ARBA" id="ARBA00013085"/>
    </source>
</evidence>
<comment type="caution">
    <text evidence="10">The sequence shown here is derived from an EMBL/GenBank/DDBJ whole genome shotgun (WGS) entry which is preliminary data.</text>
</comment>
<keyword evidence="6 8" id="KW-0368">Histidine biosynthesis</keyword>
<dbReference type="EC" id="3.1.3.15" evidence="3 8"/>
<gene>
    <name evidence="10" type="ORF">IAA07_01205</name>
</gene>
<dbReference type="GO" id="GO:0000105">
    <property type="term" value="P:L-histidine biosynthetic process"/>
    <property type="evidence" value="ECO:0007669"/>
    <property type="project" value="UniProtKB-UniRule"/>
</dbReference>
<feature type="domain" description="PHP" evidence="9">
    <location>
        <begin position="4"/>
        <end position="199"/>
    </location>
</feature>
<evidence type="ECO:0000256" key="7">
    <source>
        <dbReference type="ARBA" id="ARBA00049158"/>
    </source>
</evidence>